<proteinExistence type="predicted"/>
<name>A0ABP8Y7N7_9MICO</name>
<dbReference type="InterPro" id="IPR036291">
    <property type="entry name" value="NAD(P)-bd_dom_sf"/>
</dbReference>
<protein>
    <submittedName>
        <fullName evidence="2">NAD(P)-dependent oxidoreductase</fullName>
    </submittedName>
</protein>
<feature type="domain" description="NAD-dependent epimerase/dehydratase" evidence="1">
    <location>
        <begin position="14"/>
        <end position="188"/>
    </location>
</feature>
<evidence type="ECO:0000313" key="2">
    <source>
        <dbReference type="EMBL" id="GAA4722824.1"/>
    </source>
</evidence>
<dbReference type="InterPro" id="IPR050177">
    <property type="entry name" value="Lipid_A_modif_metabolic_enz"/>
</dbReference>
<evidence type="ECO:0000259" key="1">
    <source>
        <dbReference type="Pfam" id="PF01370"/>
    </source>
</evidence>
<dbReference type="SUPFAM" id="SSF51735">
    <property type="entry name" value="NAD(P)-binding Rossmann-fold domains"/>
    <property type="match status" value="1"/>
</dbReference>
<dbReference type="Gene3D" id="3.40.50.720">
    <property type="entry name" value="NAD(P)-binding Rossmann-like Domain"/>
    <property type="match status" value="1"/>
</dbReference>
<dbReference type="PANTHER" id="PTHR43245">
    <property type="entry name" value="BIFUNCTIONAL POLYMYXIN RESISTANCE PROTEIN ARNA"/>
    <property type="match status" value="1"/>
</dbReference>
<dbReference type="EMBL" id="BAABLO010000009">
    <property type="protein sequence ID" value="GAA4722824.1"/>
    <property type="molecule type" value="Genomic_DNA"/>
</dbReference>
<dbReference type="InterPro" id="IPR001509">
    <property type="entry name" value="Epimerase_deHydtase"/>
</dbReference>
<dbReference type="Pfam" id="PF01370">
    <property type="entry name" value="Epimerase"/>
    <property type="match status" value="1"/>
</dbReference>
<reference evidence="3" key="1">
    <citation type="journal article" date="2019" name="Int. J. Syst. Evol. Microbiol.">
        <title>The Global Catalogue of Microorganisms (GCM) 10K type strain sequencing project: providing services to taxonomists for standard genome sequencing and annotation.</title>
        <authorList>
            <consortium name="The Broad Institute Genomics Platform"/>
            <consortium name="The Broad Institute Genome Sequencing Center for Infectious Disease"/>
            <person name="Wu L."/>
            <person name="Ma J."/>
        </authorList>
    </citation>
    <scope>NUCLEOTIDE SEQUENCE [LARGE SCALE GENOMIC DNA]</scope>
    <source>
        <strain evidence="3">JCM 18961</strain>
    </source>
</reference>
<sequence length="296" mass="32188">MTSPTQPADPVRRVAVTGSSGKLGRTVVAHLAERGYDVLALDRTRPASPGTPFVAVDLTDYGQVLEALSGGVDEHTTPVDAVVHLAAVPAPGLVTNAATFANNSAATYNVFAAARALRIRSIVWASSETVLGLPFDTPPPYVPVDEEYDPRPESTYSLNKALEEEMARHFCRWDPELTMVGLRFSNVMDIEDYAAFPSFDADASLRKWNLWGYIDARDGAQAVRLGLERTVPGVEVFVIANADTVMSRSSADLVAEVFPGVEVRKELGEHETLLGIDKARRVLGYEPQHSWRDHAG</sequence>
<evidence type="ECO:0000313" key="3">
    <source>
        <dbReference type="Proteomes" id="UP001500556"/>
    </source>
</evidence>
<accession>A0ABP8Y7N7</accession>
<dbReference type="Proteomes" id="UP001500556">
    <property type="component" value="Unassembled WGS sequence"/>
</dbReference>
<gene>
    <name evidence="2" type="ORF">GCM10025782_20890</name>
</gene>
<dbReference type="PANTHER" id="PTHR43245:SF55">
    <property type="entry name" value="NAD(P)-BINDING DOMAIN-CONTAINING PROTEIN"/>
    <property type="match status" value="1"/>
</dbReference>
<dbReference type="RefSeq" id="WP_345503094.1">
    <property type="nucleotide sequence ID" value="NZ_BAABLO010000009.1"/>
</dbReference>
<organism evidence="2 3">
    <name type="scientific">Pedococcus ginsenosidimutans</name>
    <dbReference type="NCBI Taxonomy" id="490570"/>
    <lineage>
        <taxon>Bacteria</taxon>
        <taxon>Bacillati</taxon>
        <taxon>Actinomycetota</taxon>
        <taxon>Actinomycetes</taxon>
        <taxon>Micrococcales</taxon>
        <taxon>Intrasporangiaceae</taxon>
        <taxon>Pedococcus</taxon>
    </lineage>
</organism>
<comment type="caution">
    <text evidence="2">The sequence shown here is derived from an EMBL/GenBank/DDBJ whole genome shotgun (WGS) entry which is preliminary data.</text>
</comment>
<keyword evidence="3" id="KW-1185">Reference proteome</keyword>